<keyword evidence="7" id="KW-0408">Iron</keyword>
<gene>
    <name evidence="12" type="ORF">B4915_07795</name>
</gene>
<dbReference type="Pfam" id="PF04261">
    <property type="entry name" value="Dyp_perox_N"/>
    <property type="match status" value="1"/>
</dbReference>
<dbReference type="GO" id="GO:0004601">
    <property type="term" value="F:peroxidase activity"/>
    <property type="evidence" value="ECO:0007669"/>
    <property type="project" value="UniProtKB-KW"/>
</dbReference>
<evidence type="ECO:0000256" key="2">
    <source>
        <dbReference type="ARBA" id="ARBA00022559"/>
    </source>
</evidence>
<dbReference type="PROSITE" id="PS51404">
    <property type="entry name" value="DYP_PEROXIDASE"/>
    <property type="match status" value="1"/>
</dbReference>
<evidence type="ECO:0000256" key="8">
    <source>
        <dbReference type="ARBA" id="ARBA00025737"/>
    </source>
</evidence>
<evidence type="ECO:0000313" key="12">
    <source>
        <dbReference type="EMBL" id="PRI10791.1"/>
    </source>
</evidence>
<dbReference type="Pfam" id="PF20628">
    <property type="entry name" value="Dyp_perox_C"/>
    <property type="match status" value="1"/>
</dbReference>
<evidence type="ECO:0000313" key="13">
    <source>
        <dbReference type="Proteomes" id="UP000238650"/>
    </source>
</evidence>
<keyword evidence="3" id="KW-0349">Heme</keyword>
<comment type="cofactor">
    <cofactor evidence="1">
        <name>heme b</name>
        <dbReference type="ChEBI" id="CHEBI:60344"/>
    </cofactor>
</comment>
<comment type="caution">
    <text evidence="12">The sequence shown here is derived from an EMBL/GenBank/DDBJ whole genome shotgun (WGS) entry which is preliminary data.</text>
</comment>
<comment type="similarity">
    <text evidence="8">Belongs to the DyP-type peroxidase family.</text>
</comment>
<dbReference type="OrthoDB" id="9781066at2"/>
<dbReference type="NCBIfam" id="TIGR01413">
    <property type="entry name" value="Dyp_perox_fam"/>
    <property type="match status" value="1"/>
</dbReference>
<dbReference type="AlphaFoldDB" id="A0A2S9QMG7"/>
<feature type="domain" description="Dyp-type peroxidase C-terminal" evidence="11">
    <location>
        <begin position="245"/>
        <end position="420"/>
    </location>
</feature>
<dbReference type="PROSITE" id="PS51318">
    <property type="entry name" value="TAT"/>
    <property type="match status" value="1"/>
</dbReference>
<feature type="domain" description="Dyp-type peroxidase N-terminal" evidence="10">
    <location>
        <begin position="92"/>
        <end position="233"/>
    </location>
</feature>
<evidence type="ECO:0000256" key="1">
    <source>
        <dbReference type="ARBA" id="ARBA00001970"/>
    </source>
</evidence>
<organism evidence="12 13">
    <name type="scientific">Leucobacter massiliensis</name>
    <dbReference type="NCBI Taxonomy" id="1686285"/>
    <lineage>
        <taxon>Bacteria</taxon>
        <taxon>Bacillati</taxon>
        <taxon>Actinomycetota</taxon>
        <taxon>Actinomycetes</taxon>
        <taxon>Micrococcales</taxon>
        <taxon>Microbacteriaceae</taxon>
        <taxon>Leucobacter</taxon>
    </lineage>
</organism>
<dbReference type="GO" id="GO:0046872">
    <property type="term" value="F:metal ion binding"/>
    <property type="evidence" value="ECO:0007669"/>
    <property type="project" value="UniProtKB-KW"/>
</dbReference>
<evidence type="ECO:0000256" key="5">
    <source>
        <dbReference type="ARBA" id="ARBA00022729"/>
    </source>
</evidence>
<keyword evidence="13" id="KW-1185">Reference proteome</keyword>
<dbReference type="Proteomes" id="UP000238650">
    <property type="component" value="Unassembled WGS sequence"/>
</dbReference>
<evidence type="ECO:0000256" key="9">
    <source>
        <dbReference type="SAM" id="MobiDB-lite"/>
    </source>
</evidence>
<evidence type="ECO:0000256" key="3">
    <source>
        <dbReference type="ARBA" id="ARBA00022617"/>
    </source>
</evidence>
<dbReference type="EMBL" id="MWZD01000017">
    <property type="protein sequence ID" value="PRI10791.1"/>
    <property type="molecule type" value="Genomic_DNA"/>
</dbReference>
<keyword evidence="5" id="KW-0732">Signal</keyword>
<dbReference type="GO" id="GO:0020037">
    <property type="term" value="F:heme binding"/>
    <property type="evidence" value="ECO:0007669"/>
    <property type="project" value="InterPro"/>
</dbReference>
<dbReference type="InterPro" id="IPR048327">
    <property type="entry name" value="Dyp_perox_N"/>
</dbReference>
<evidence type="ECO:0000256" key="6">
    <source>
        <dbReference type="ARBA" id="ARBA00023002"/>
    </source>
</evidence>
<keyword evidence="6" id="KW-0560">Oxidoreductase</keyword>
<evidence type="ECO:0000259" key="11">
    <source>
        <dbReference type="Pfam" id="PF20628"/>
    </source>
</evidence>
<evidence type="ECO:0000256" key="7">
    <source>
        <dbReference type="ARBA" id="ARBA00023004"/>
    </source>
</evidence>
<keyword evidence="2 12" id="KW-0575">Peroxidase</keyword>
<dbReference type="InterPro" id="IPR011008">
    <property type="entry name" value="Dimeric_a/b-barrel"/>
</dbReference>
<name>A0A2S9QMG7_9MICO</name>
<dbReference type="InterPro" id="IPR048328">
    <property type="entry name" value="Dyp_perox_C"/>
</dbReference>
<keyword evidence="4" id="KW-0479">Metal-binding</keyword>
<sequence length="435" mass="45729">MPGTSPSTAPPSTGAHDAAAGEASAAPGPRRFGRRALLTSGAVGAGVGAAIGIATALGVQRAPEGSGAAVTAGSREAEPFGGDTLPCHGPHQAGIVTAPAAHVRYVAYALREGVDRAALTRLFRILTGDVEGLTAGVAPLADSEPELAERPSKLTVTVGVGPGLVARAGATAPGWLAPLPAFERDRLDGAHDGGDLLILIQADDPLPLAHAARMIDRELRSFVTPLWSQQGFRQARGSEADGTTMRNLMGQIDGTVNPDPSESGFEELVWIGEDGPAWLRGGSALVLRRIRMELDTWDQIGRVAREQTIGRRLSNGSPLTAPPEAEEHTPIDFEAKDAKGLPVIPSFAHARRAHSEDPSERIFRRGANYDEGGESGLLFACYQRNPLRQFVPIQRRLDELDLLNEWVTHTGSAVFAILPGFEPGELIGAALLEGG</sequence>
<dbReference type="InterPro" id="IPR006311">
    <property type="entry name" value="TAT_signal"/>
</dbReference>
<accession>A0A2S9QMG7</accession>
<dbReference type="PANTHER" id="PTHR30521:SF4">
    <property type="entry name" value="DEFERROCHELATASE"/>
    <property type="match status" value="1"/>
</dbReference>
<evidence type="ECO:0000259" key="10">
    <source>
        <dbReference type="Pfam" id="PF04261"/>
    </source>
</evidence>
<protein>
    <submittedName>
        <fullName evidence="12">Peroxidase</fullName>
    </submittedName>
</protein>
<proteinExistence type="inferred from homology"/>
<dbReference type="GO" id="GO:0005829">
    <property type="term" value="C:cytosol"/>
    <property type="evidence" value="ECO:0007669"/>
    <property type="project" value="TreeGrafter"/>
</dbReference>
<dbReference type="RefSeq" id="WP_105805254.1">
    <property type="nucleotide sequence ID" value="NZ_MWZD01000017.1"/>
</dbReference>
<reference evidence="12 13" key="1">
    <citation type="journal article" date="2017" name="New Microbes New Infect">
        <title>Genome sequence of 'Leucobacter massiliensis' sp. nov. isolated from human pharynx after travel to the 2014 Hajj.</title>
        <authorList>
            <person name="Leangapichart T."/>
            <person name="Gautret P."/>
            <person name="Nguyen T.T."/>
            <person name="Armstrong N."/>
            <person name="Rolain J.M."/>
        </authorList>
    </citation>
    <scope>NUCLEOTIDE SEQUENCE [LARGE SCALE GENOMIC DNA]</scope>
    <source>
        <strain evidence="12 13">122RC15</strain>
    </source>
</reference>
<dbReference type="PANTHER" id="PTHR30521">
    <property type="entry name" value="DEFERROCHELATASE/PEROXIDASE"/>
    <property type="match status" value="1"/>
</dbReference>
<dbReference type="InterPro" id="IPR006314">
    <property type="entry name" value="Dyp_peroxidase"/>
</dbReference>
<dbReference type="SUPFAM" id="SSF54909">
    <property type="entry name" value="Dimeric alpha+beta barrel"/>
    <property type="match status" value="1"/>
</dbReference>
<evidence type="ECO:0000256" key="4">
    <source>
        <dbReference type="ARBA" id="ARBA00022723"/>
    </source>
</evidence>
<feature type="region of interest" description="Disordered" evidence="9">
    <location>
        <begin position="1"/>
        <end position="30"/>
    </location>
</feature>